<comment type="caution">
    <text evidence="2">The sequence shown here is derived from an EMBL/GenBank/DDBJ whole genome shotgun (WGS) entry which is preliminary data.</text>
</comment>
<keyword evidence="1" id="KW-0732">Signal</keyword>
<evidence type="ECO:0000313" key="2">
    <source>
        <dbReference type="EMBL" id="KAJ8961277.1"/>
    </source>
</evidence>
<accession>A0AAV8ZAK0</accession>
<evidence type="ECO:0008006" key="4">
    <source>
        <dbReference type="Google" id="ProtNLM"/>
    </source>
</evidence>
<evidence type="ECO:0000313" key="3">
    <source>
        <dbReference type="Proteomes" id="UP001162162"/>
    </source>
</evidence>
<feature type="signal peptide" evidence="1">
    <location>
        <begin position="1"/>
        <end position="22"/>
    </location>
</feature>
<dbReference type="Proteomes" id="UP001162162">
    <property type="component" value="Unassembled WGS sequence"/>
</dbReference>
<feature type="chain" id="PRO_5043933782" description="Secreted protein" evidence="1">
    <location>
        <begin position="23"/>
        <end position="121"/>
    </location>
</feature>
<proteinExistence type="predicted"/>
<dbReference type="EMBL" id="JAPWTK010000006">
    <property type="protein sequence ID" value="KAJ8961277.1"/>
    <property type="molecule type" value="Genomic_DNA"/>
</dbReference>
<evidence type="ECO:0000256" key="1">
    <source>
        <dbReference type="SAM" id="SignalP"/>
    </source>
</evidence>
<protein>
    <recommendedName>
        <fullName evidence="4">Secreted protein</fullName>
    </recommendedName>
</protein>
<sequence length="121" mass="13381">MMALKTIILLITVALCCYVGNTEDVFTGTTSTTPASTDHSFSIEYSNAPDAQYEWDALHSLSEAYVLYPGDLSKIISAFAELYNAKHSGNWNVNAGCKATYVDHKNYTEIKIKVTDSIMKQ</sequence>
<reference evidence="2" key="1">
    <citation type="journal article" date="2023" name="Insect Mol. Biol.">
        <title>Genome sequencing provides insights into the evolution of gene families encoding plant cell wall-degrading enzymes in longhorned beetles.</title>
        <authorList>
            <person name="Shin N.R."/>
            <person name="Okamura Y."/>
            <person name="Kirsch R."/>
            <person name="Pauchet Y."/>
        </authorList>
    </citation>
    <scope>NUCLEOTIDE SEQUENCE</scope>
    <source>
        <strain evidence="2">AMC_N1</strain>
    </source>
</reference>
<organism evidence="2 3">
    <name type="scientific">Aromia moschata</name>
    <dbReference type="NCBI Taxonomy" id="1265417"/>
    <lineage>
        <taxon>Eukaryota</taxon>
        <taxon>Metazoa</taxon>
        <taxon>Ecdysozoa</taxon>
        <taxon>Arthropoda</taxon>
        <taxon>Hexapoda</taxon>
        <taxon>Insecta</taxon>
        <taxon>Pterygota</taxon>
        <taxon>Neoptera</taxon>
        <taxon>Endopterygota</taxon>
        <taxon>Coleoptera</taxon>
        <taxon>Polyphaga</taxon>
        <taxon>Cucujiformia</taxon>
        <taxon>Chrysomeloidea</taxon>
        <taxon>Cerambycidae</taxon>
        <taxon>Cerambycinae</taxon>
        <taxon>Callichromatini</taxon>
        <taxon>Aromia</taxon>
    </lineage>
</organism>
<keyword evidence="3" id="KW-1185">Reference proteome</keyword>
<dbReference type="AlphaFoldDB" id="A0AAV8ZAK0"/>
<gene>
    <name evidence="2" type="ORF">NQ318_008962</name>
</gene>
<name>A0AAV8ZAK0_9CUCU</name>